<reference evidence="2 3" key="1">
    <citation type="submission" date="2015-10" db="EMBL/GenBank/DDBJ databases">
        <title>Full genome of DAOMC 229536 Phialocephala scopiformis, a fungal endophyte of spruce producing the potent anti-insectan compound rugulosin.</title>
        <authorList>
            <consortium name="DOE Joint Genome Institute"/>
            <person name="Walker A.K."/>
            <person name="Frasz S.L."/>
            <person name="Seifert K.A."/>
            <person name="Miller J.D."/>
            <person name="Mondo S.J."/>
            <person name="Labutti K."/>
            <person name="Lipzen A."/>
            <person name="Dockter R."/>
            <person name="Kennedy M."/>
            <person name="Grigoriev I.V."/>
            <person name="Spatafora J.W."/>
        </authorList>
    </citation>
    <scope>NUCLEOTIDE SEQUENCE [LARGE SCALE GENOMIC DNA]</scope>
    <source>
        <strain evidence="2 3">CBS 120377</strain>
    </source>
</reference>
<dbReference type="Proteomes" id="UP000070700">
    <property type="component" value="Unassembled WGS sequence"/>
</dbReference>
<dbReference type="AlphaFoldDB" id="A0A194XAU3"/>
<evidence type="ECO:0000313" key="2">
    <source>
        <dbReference type="EMBL" id="KUJ17264.1"/>
    </source>
</evidence>
<dbReference type="KEGG" id="psco:LY89DRAFT_718006"/>
<dbReference type="EMBL" id="KQ947414">
    <property type="protein sequence ID" value="KUJ17264.1"/>
    <property type="molecule type" value="Genomic_DNA"/>
</dbReference>
<dbReference type="InParanoid" id="A0A194XAU3"/>
<accession>A0A194XAU3</accession>
<proteinExistence type="predicted"/>
<evidence type="ECO:0000256" key="1">
    <source>
        <dbReference type="SAM" id="MobiDB-lite"/>
    </source>
</evidence>
<dbReference type="STRING" id="149040.A0A194XAU3"/>
<evidence type="ECO:0000313" key="3">
    <source>
        <dbReference type="Proteomes" id="UP000070700"/>
    </source>
</evidence>
<feature type="region of interest" description="Disordered" evidence="1">
    <location>
        <begin position="104"/>
        <end position="150"/>
    </location>
</feature>
<protein>
    <recommendedName>
        <fullName evidence="4">F-box domain-containing protein</fullName>
    </recommendedName>
</protein>
<dbReference type="RefSeq" id="XP_018071619.1">
    <property type="nucleotide sequence ID" value="XM_018218385.1"/>
</dbReference>
<evidence type="ECO:0008006" key="4">
    <source>
        <dbReference type="Google" id="ProtNLM"/>
    </source>
</evidence>
<dbReference type="OrthoDB" id="3437411at2759"/>
<name>A0A194XAU3_MOLSC</name>
<dbReference type="GeneID" id="28828111"/>
<sequence>MAGNSPLEKLSNEIFDNIFQHITKASDLTSLCLVSQTIYHRSVPKLYHSWSYHGFTHSNKSLKFFLETVIRRPDLAGHVKVLDLREWGDCPKLEDYVEGGKYGGSTYLSDNDEDETDEEEGGGAETGESDSKVDENSNSDDFSVGPLGSETIGHSLEKEILKIEAEGLGVPNRNMLADYRTAVTENKEEILVPLLLTYLSNLQTLYMVAPEGFTIGDGILQKLETLYICSALHLGIKVHREYHLEYETLLPFLALPNLRSVYTLTPYTYTYTQFDSYFYPLNAKPGTSNITFLAWDESQIALDDALKAILIPKSLEGLRWTEDISGCWNPFFCHGPFHHLIGKALSAHKDSLKMLDLDIRHRYCNGEGHPGNPNTTHEALLRLHPNAKERRTPKDGILIGSLKEFSKLTALSIDATALCGHPKWAPAPVRMIEALPPNLETLNLRVNIQIQKLAQGESLYEFENVMWKGHVFDFIDRVKDELPSFRKLEIWIIGIYLEKEKATDLIVALTEDISTKCKQAGIRFGAFTASWGTQVPYFQERNSMRNPGRDF</sequence>
<feature type="compositionally biased region" description="Acidic residues" evidence="1">
    <location>
        <begin position="110"/>
        <end position="122"/>
    </location>
</feature>
<gene>
    <name evidence="2" type="ORF">LY89DRAFT_718006</name>
</gene>
<keyword evidence="3" id="KW-1185">Reference proteome</keyword>
<organism evidence="2 3">
    <name type="scientific">Mollisia scopiformis</name>
    <name type="common">Conifer needle endophyte fungus</name>
    <name type="synonym">Phialocephala scopiformis</name>
    <dbReference type="NCBI Taxonomy" id="149040"/>
    <lineage>
        <taxon>Eukaryota</taxon>
        <taxon>Fungi</taxon>
        <taxon>Dikarya</taxon>
        <taxon>Ascomycota</taxon>
        <taxon>Pezizomycotina</taxon>
        <taxon>Leotiomycetes</taxon>
        <taxon>Helotiales</taxon>
        <taxon>Mollisiaceae</taxon>
        <taxon>Mollisia</taxon>
    </lineage>
</organism>